<dbReference type="RefSeq" id="XP_001706099.1">
    <property type="nucleotide sequence ID" value="XM_001706047.1"/>
</dbReference>
<dbReference type="GeneID" id="5698985"/>
<organism evidence="1 2">
    <name type="scientific">Giardia intestinalis (strain ATCC 50803 / WB clone C6)</name>
    <name type="common">Giardia lamblia</name>
    <dbReference type="NCBI Taxonomy" id="184922"/>
    <lineage>
        <taxon>Eukaryota</taxon>
        <taxon>Metamonada</taxon>
        <taxon>Diplomonadida</taxon>
        <taxon>Hexamitidae</taxon>
        <taxon>Giardiinae</taxon>
        <taxon>Giardia</taxon>
    </lineage>
</organism>
<dbReference type="KEGG" id="gla:GL50803_0011297"/>
<dbReference type="EMBL" id="AACB03000002">
    <property type="protein sequence ID" value="KAE8304009.1"/>
    <property type="molecule type" value="Genomic_DNA"/>
</dbReference>
<dbReference type="Proteomes" id="UP000001548">
    <property type="component" value="Unassembled WGS sequence"/>
</dbReference>
<evidence type="ECO:0000313" key="1">
    <source>
        <dbReference type="EMBL" id="KAE8304009.1"/>
    </source>
</evidence>
<dbReference type="HOGENOM" id="CLU_462684_0_0_1"/>
<name>A8BMH5_GIAIC</name>
<dbReference type="VEuPathDB" id="GiardiaDB:GL50803_11297"/>
<evidence type="ECO:0000313" key="2">
    <source>
        <dbReference type="Proteomes" id="UP000001548"/>
    </source>
</evidence>
<dbReference type="OMA" id="ACPLRIN"/>
<keyword evidence="2" id="KW-1185">Reference proteome</keyword>
<proteinExistence type="predicted"/>
<dbReference type="AlphaFoldDB" id="A8BMH5"/>
<gene>
    <name evidence="1" type="ORF">GL50803_0011297</name>
</gene>
<protein>
    <submittedName>
        <fullName evidence="1">Uncharacterized protein</fullName>
    </submittedName>
</protein>
<accession>A8BMH5</accession>
<comment type="caution">
    <text evidence="1">The sequence shown here is derived from an EMBL/GenBank/DDBJ whole genome shotgun (WGS) entry which is preliminary data.</text>
</comment>
<sequence length="590" mass="64421">MTTLRIDNLTQEEAELVLATVMQALRPVKELRSYCAVALFTPCSSSQSRLLAFSMDLTATIVSQDGSTPPVVLAIPPLPHYLLGGVKYATAISCMAFTTLLHQDGPPVLIIGLSNGAWGVFDLGGCLLFPYIGDSRSGLSITAEPVIEIVTPESYDLSPSVHLTVRQYSRVLHVTLEDLTAAIARNIEAAGFQACSFRDADLETSQLPVSVHDQNLFAIELMDSVTMEALRPIGKLKITYKSVVYYYSDAVSFIVVDLTQFHPSCNLNLKEPRILSVPEDQDTQKLLACPLRINSMLIDGSHCLIVGPNPFIVRISPVTVDIGAINLPRAFLDTMATTVLLPDQVISFSSNVFKVEVHGCTREQAAVYAAQYIGGSLVDQVNYSMGYLRGDFRADDQDVGCASAWALTTMDNVVPEICSPISDLALVLDKAKDAMEEFASNRSKEIQNVFSSYFRVPFSIWCDSMEAPHIVALSDAGQVLCMSLRSFEICGSRFLSLPATSSDLSGEHSFTIAVTRDAGGARLRVWAWKPDLSNFSQTYEWVIALPGLEIISEGIPDGQCLVQSRRTAYAVKVIPQGTLYSLEWTVLDKG</sequence>
<reference evidence="1 2" key="1">
    <citation type="journal article" date="2007" name="Science">
        <title>Genomic minimalism in the early diverging intestinal parasite Giardia lamblia.</title>
        <authorList>
            <person name="Morrison H.G."/>
            <person name="McArthur A.G."/>
            <person name="Gillin F.D."/>
            <person name="Aley S.B."/>
            <person name="Adam R.D."/>
            <person name="Olsen G.J."/>
            <person name="Best A.A."/>
            <person name="Cande W.Z."/>
            <person name="Chen F."/>
            <person name="Cipriano M.J."/>
            <person name="Davids B.J."/>
            <person name="Dawson S.C."/>
            <person name="Elmendorf H.G."/>
            <person name="Hehl A.B."/>
            <person name="Holder M.E."/>
            <person name="Huse S.M."/>
            <person name="Kim U.U."/>
            <person name="Lasek-Nesselquist E."/>
            <person name="Manning G."/>
            <person name="Nigam A."/>
            <person name="Nixon J.E."/>
            <person name="Palm D."/>
            <person name="Passamaneck N.E."/>
            <person name="Prabhu A."/>
            <person name="Reich C.I."/>
            <person name="Reiner D.S."/>
            <person name="Samuelson J."/>
            <person name="Svard S.G."/>
            <person name="Sogin M.L."/>
        </authorList>
    </citation>
    <scope>NUCLEOTIDE SEQUENCE [LARGE SCALE GENOMIC DNA]</scope>
    <source>
        <strain evidence="1 2">WB C6</strain>
    </source>
</reference>